<evidence type="ECO:0000313" key="2">
    <source>
        <dbReference type="EMBL" id="KAH8985366.1"/>
    </source>
</evidence>
<dbReference type="InterPro" id="IPR059179">
    <property type="entry name" value="MLKL-like_MCAfunc"/>
</dbReference>
<comment type="caution">
    <text evidence="2">The sequence shown here is derived from an EMBL/GenBank/DDBJ whole genome shotgun (WGS) entry which is preliminary data.</text>
</comment>
<keyword evidence="1" id="KW-0175">Coiled coil</keyword>
<proteinExistence type="predicted"/>
<organism evidence="2 3">
    <name type="scientific">Lactarius akahatsu</name>
    <dbReference type="NCBI Taxonomy" id="416441"/>
    <lineage>
        <taxon>Eukaryota</taxon>
        <taxon>Fungi</taxon>
        <taxon>Dikarya</taxon>
        <taxon>Basidiomycota</taxon>
        <taxon>Agaricomycotina</taxon>
        <taxon>Agaricomycetes</taxon>
        <taxon>Russulales</taxon>
        <taxon>Russulaceae</taxon>
        <taxon>Lactarius</taxon>
    </lineage>
</organism>
<accession>A0AAD4Q7W7</accession>
<feature type="coiled-coil region" evidence="1">
    <location>
        <begin position="56"/>
        <end position="83"/>
    </location>
</feature>
<evidence type="ECO:0000313" key="3">
    <source>
        <dbReference type="Proteomes" id="UP001201163"/>
    </source>
</evidence>
<protein>
    <submittedName>
        <fullName evidence="2">Uncharacterized protein</fullName>
    </submittedName>
</protein>
<evidence type="ECO:0000256" key="1">
    <source>
        <dbReference type="SAM" id="Coils"/>
    </source>
</evidence>
<dbReference type="GO" id="GO:0007166">
    <property type="term" value="P:cell surface receptor signaling pathway"/>
    <property type="evidence" value="ECO:0007669"/>
    <property type="project" value="InterPro"/>
</dbReference>
<dbReference type="Gene3D" id="1.20.930.20">
    <property type="entry name" value="Adaptor protein Cbl, N-terminal domain"/>
    <property type="match status" value="1"/>
</dbReference>
<reference evidence="2" key="1">
    <citation type="submission" date="2022-01" db="EMBL/GenBank/DDBJ databases">
        <title>Comparative genomics reveals a dynamic genome evolution in the ectomycorrhizal milk-cap (Lactarius) mushrooms.</title>
        <authorList>
            <consortium name="DOE Joint Genome Institute"/>
            <person name="Lebreton A."/>
            <person name="Tang N."/>
            <person name="Kuo A."/>
            <person name="LaButti K."/>
            <person name="Drula E."/>
            <person name="Barry K."/>
            <person name="Clum A."/>
            <person name="Lipzen A."/>
            <person name="Mousain D."/>
            <person name="Ng V."/>
            <person name="Wang R."/>
            <person name="Wang X."/>
            <person name="Dai Y."/>
            <person name="Henrissat B."/>
            <person name="Grigoriev I.V."/>
            <person name="Guerin-Laguette A."/>
            <person name="Yu F."/>
            <person name="Martin F.M."/>
        </authorList>
    </citation>
    <scope>NUCLEOTIDE SEQUENCE</scope>
    <source>
        <strain evidence="2">QP</strain>
    </source>
</reference>
<keyword evidence="3" id="KW-1185">Reference proteome</keyword>
<gene>
    <name evidence="2" type="ORF">EDB92DRAFT_1949953</name>
</gene>
<dbReference type="InterPro" id="IPR036537">
    <property type="entry name" value="Adaptor_Cbl_N_dom_sf"/>
</dbReference>
<dbReference type="CDD" id="cd21037">
    <property type="entry name" value="MLKL_NTD"/>
    <property type="match status" value="1"/>
</dbReference>
<dbReference type="Proteomes" id="UP001201163">
    <property type="component" value="Unassembled WGS sequence"/>
</dbReference>
<name>A0AAD4Q7W7_9AGAM</name>
<dbReference type="AlphaFoldDB" id="A0AAD4Q7W7"/>
<sequence>MSVSQPPAHPATITSALVTRKIGTRNDFVMSAIQTSLAALKDGGALVARLPYISLIAGLLLQVLTARDEVKQYKEECELVMRKLARVASIVVNVGEMCRKHNLKEEDLPGSLLAIMGSLRRELDEIERVLKECSKNKGIKGLLLRKDLLTKIKQCDGELSNVLQAFQAGLALDTRFALVAGRSLPTQTQSVISGMAQKLRRLWLSQELGRVKAPTHGLALDRLSRCFW</sequence>
<dbReference type="EMBL" id="JAKELL010000064">
    <property type="protein sequence ID" value="KAH8985366.1"/>
    <property type="molecule type" value="Genomic_DNA"/>
</dbReference>